<dbReference type="InterPro" id="IPR019079">
    <property type="entry name" value="Capsule_synth_CapA"/>
</dbReference>
<dbReference type="SMART" id="SM00854">
    <property type="entry name" value="PGA_cap"/>
    <property type="match status" value="1"/>
</dbReference>
<evidence type="ECO:0000259" key="2">
    <source>
        <dbReference type="SMART" id="SM00854"/>
    </source>
</evidence>
<keyword evidence="4" id="KW-1185">Reference proteome</keyword>
<sequence length="373" mass="42981">MILNFVGDVVVNDALNIELSLKLKKILKCGDYNVVNFEAPVKTANQKKVHKSGPSLSQDENAPHWLIKNGFNVISLANNHIFDYGDSGYLSTIHSFKGNNFIGAGTWDEAYSPLIIEQDGLKVAIFSMGEQQFGFFFDKKAKRQKFGCAWINYDSVNDIIINTKKNVDYIIIMVHAGLECVDVPLPEWRTRYRTLIDLGCDVVIGGHTHTVQGFEIYNNKHIMYSLGNFCFTENLENNSKWNIGEFVKLNINKEGIDVKTYGTEFLNNRIELFDDLRWNKLCLRLNNMLIEDNYDQYVREICLSHLNAYASLCSWGGYIHPSKIDAKMLFKLFLSKITPYKIKFDDVHMLNNLQCETHRWCFERGLKIKNNLI</sequence>
<dbReference type="Pfam" id="PF09587">
    <property type="entry name" value="PGA_cap"/>
    <property type="match status" value="1"/>
</dbReference>
<gene>
    <name evidence="3" type="ORF">prwr041_16180</name>
</gene>
<evidence type="ECO:0000313" key="3">
    <source>
        <dbReference type="EMBL" id="BCS85725.1"/>
    </source>
</evidence>
<proteinExistence type="inferred from homology"/>
<dbReference type="InterPro" id="IPR029052">
    <property type="entry name" value="Metallo-depent_PP-like"/>
</dbReference>
<name>A0ABM7NZ02_9BACT</name>
<dbReference type="SUPFAM" id="SSF56300">
    <property type="entry name" value="Metallo-dependent phosphatases"/>
    <property type="match status" value="1"/>
</dbReference>
<organism evidence="3 4">
    <name type="scientific">Prevotella herbatica</name>
    <dbReference type="NCBI Taxonomy" id="2801997"/>
    <lineage>
        <taxon>Bacteria</taxon>
        <taxon>Pseudomonadati</taxon>
        <taxon>Bacteroidota</taxon>
        <taxon>Bacteroidia</taxon>
        <taxon>Bacteroidales</taxon>
        <taxon>Prevotellaceae</taxon>
        <taxon>Prevotella</taxon>
    </lineage>
</organism>
<evidence type="ECO:0000313" key="4">
    <source>
        <dbReference type="Proteomes" id="UP001319045"/>
    </source>
</evidence>
<dbReference type="PANTHER" id="PTHR33393:SF12">
    <property type="entry name" value="CAPSULE BIOSYNTHESIS PROTEIN CAPA"/>
    <property type="match status" value="1"/>
</dbReference>
<dbReference type="CDD" id="cd07381">
    <property type="entry name" value="MPP_CapA"/>
    <property type="match status" value="1"/>
</dbReference>
<accession>A0ABM7NZ02</accession>
<comment type="similarity">
    <text evidence="1">Belongs to the CapA family.</text>
</comment>
<feature type="domain" description="Capsule synthesis protein CapA" evidence="2">
    <location>
        <begin position="2"/>
        <end position="233"/>
    </location>
</feature>
<dbReference type="Proteomes" id="UP001319045">
    <property type="component" value="Chromosome"/>
</dbReference>
<dbReference type="RefSeq" id="WP_207153354.1">
    <property type="nucleotide sequence ID" value="NZ_AP024484.1"/>
</dbReference>
<protein>
    <submittedName>
        <fullName evidence="3">CapA family protein</fullName>
    </submittedName>
</protein>
<dbReference type="EMBL" id="AP024484">
    <property type="protein sequence ID" value="BCS85725.1"/>
    <property type="molecule type" value="Genomic_DNA"/>
</dbReference>
<dbReference type="PANTHER" id="PTHR33393">
    <property type="entry name" value="POLYGLUTAMINE SYNTHESIS ACCESSORY PROTEIN RV0574C-RELATED"/>
    <property type="match status" value="1"/>
</dbReference>
<dbReference type="Gene3D" id="3.60.21.10">
    <property type="match status" value="1"/>
</dbReference>
<dbReference type="InterPro" id="IPR052169">
    <property type="entry name" value="CW_Biosynth-Accessory"/>
</dbReference>
<evidence type="ECO:0000256" key="1">
    <source>
        <dbReference type="ARBA" id="ARBA00005662"/>
    </source>
</evidence>
<reference evidence="3 4" key="1">
    <citation type="journal article" date="2022" name="Int. J. Syst. Evol. Microbiol.">
        <title>Prevotella herbatica sp. nov., a plant polysaccharide-decomposing anaerobic bacterium isolated from a methanogenic reactor.</title>
        <authorList>
            <person name="Uek A."/>
            <person name="Tonouchi A."/>
            <person name="Kaku N."/>
            <person name="Ueki K."/>
        </authorList>
    </citation>
    <scope>NUCLEOTIDE SEQUENCE [LARGE SCALE GENOMIC DNA]</scope>
    <source>
        <strain evidence="3 4">WR041</strain>
    </source>
</reference>